<name>A0ABT2HX93_9MICO</name>
<dbReference type="Gene3D" id="3.40.50.720">
    <property type="entry name" value="NAD(P)-binding Rossmann-like Domain"/>
    <property type="match status" value="2"/>
</dbReference>
<keyword evidence="1" id="KW-0560">Oxidoreductase</keyword>
<comment type="caution">
    <text evidence="5">The sequence shown here is derived from an EMBL/GenBank/DDBJ whole genome shotgun (WGS) entry which is preliminary data.</text>
</comment>
<dbReference type="SUPFAM" id="SSF52283">
    <property type="entry name" value="Formate/glycerate dehydrogenase catalytic domain-like"/>
    <property type="match status" value="1"/>
</dbReference>
<feature type="compositionally biased region" description="Polar residues" evidence="3">
    <location>
        <begin position="1"/>
        <end position="11"/>
    </location>
</feature>
<evidence type="ECO:0000259" key="4">
    <source>
        <dbReference type="Pfam" id="PF02826"/>
    </source>
</evidence>
<evidence type="ECO:0000256" key="1">
    <source>
        <dbReference type="ARBA" id="ARBA00023002"/>
    </source>
</evidence>
<dbReference type="EMBL" id="JALXSQ010000020">
    <property type="protein sequence ID" value="MCT2042941.1"/>
    <property type="molecule type" value="Genomic_DNA"/>
</dbReference>
<protein>
    <submittedName>
        <fullName evidence="5">D-isomer specific 2-hydroxyacid dehydrogenase family protein</fullName>
    </submittedName>
</protein>
<dbReference type="PANTHER" id="PTHR43333">
    <property type="entry name" value="2-HACID_DH_C DOMAIN-CONTAINING PROTEIN"/>
    <property type="match status" value="1"/>
</dbReference>
<dbReference type="Proteomes" id="UP001525379">
    <property type="component" value="Unassembled WGS sequence"/>
</dbReference>
<sequence>MTSNDRTTSTRHTPRLAVEPEALAASERPTPGAISLLPAEGSEVFAEAVRAAGGEVVPLGEETRGLIFLDYSKPELLEQALDDHPNISWVQLPYAGIDAMASRAARHADRGVIFTSAKGAYAEPVAEHALTLALALQRLLPKRLRVTSWGSAEGQSMYGAKVVILGAGGIARALIEQLAPFRAEVTIVRRSSDAVPGATRTVQFAKLDAQLVDADVVILAAAATDETRGLFDARRLALLPEHAVLVNIARGPMVVTDDLVAALDAGTLFGAALDVTDPEPLPAGHPLYSHERAIITPHSADTVEMTTPLLAERIRLNVAAFLETGVFVGRCDPRIGY</sequence>
<evidence type="ECO:0000256" key="3">
    <source>
        <dbReference type="SAM" id="MobiDB-lite"/>
    </source>
</evidence>
<evidence type="ECO:0000313" key="6">
    <source>
        <dbReference type="Proteomes" id="UP001525379"/>
    </source>
</evidence>
<dbReference type="PANTHER" id="PTHR43333:SF1">
    <property type="entry name" value="D-ISOMER SPECIFIC 2-HYDROXYACID DEHYDROGENASE NAD-BINDING DOMAIN-CONTAINING PROTEIN"/>
    <property type="match status" value="1"/>
</dbReference>
<keyword evidence="6" id="KW-1185">Reference proteome</keyword>
<keyword evidence="2" id="KW-0520">NAD</keyword>
<dbReference type="RefSeq" id="WP_206394717.1">
    <property type="nucleotide sequence ID" value="NZ_JAFDPW010000001.1"/>
</dbReference>
<dbReference type="Pfam" id="PF02826">
    <property type="entry name" value="2-Hacid_dh_C"/>
    <property type="match status" value="1"/>
</dbReference>
<evidence type="ECO:0000256" key="2">
    <source>
        <dbReference type="ARBA" id="ARBA00023027"/>
    </source>
</evidence>
<dbReference type="InterPro" id="IPR036291">
    <property type="entry name" value="NAD(P)-bd_dom_sf"/>
</dbReference>
<feature type="domain" description="D-isomer specific 2-hydroxyacid dehydrogenase NAD-binding" evidence="4">
    <location>
        <begin position="142"/>
        <end position="300"/>
    </location>
</feature>
<dbReference type="InterPro" id="IPR006140">
    <property type="entry name" value="D-isomer_DH_NAD-bd"/>
</dbReference>
<evidence type="ECO:0000313" key="5">
    <source>
        <dbReference type="EMBL" id="MCT2042941.1"/>
    </source>
</evidence>
<reference evidence="5 6" key="1">
    <citation type="submission" date="2022-04" db="EMBL/GenBank/DDBJ databases">
        <title>Human microbiome associated bacterial genomes.</title>
        <authorList>
            <person name="Sandstrom S."/>
            <person name="Salamzade R."/>
            <person name="Kalan L.R."/>
        </authorList>
    </citation>
    <scope>NUCLEOTIDE SEQUENCE [LARGE SCALE GENOMIC DNA]</scope>
    <source>
        <strain evidence="6">p3-SID1799</strain>
    </source>
</reference>
<proteinExistence type="predicted"/>
<organism evidence="5 6">
    <name type="scientific">Pseudoclavibacter albus</name>
    <dbReference type="NCBI Taxonomy" id="272241"/>
    <lineage>
        <taxon>Bacteria</taxon>
        <taxon>Bacillati</taxon>
        <taxon>Actinomycetota</taxon>
        <taxon>Actinomycetes</taxon>
        <taxon>Micrococcales</taxon>
        <taxon>Microbacteriaceae</taxon>
        <taxon>Pseudoclavibacter</taxon>
    </lineage>
</organism>
<dbReference type="CDD" id="cd12159">
    <property type="entry name" value="2-Hacid_dh_2"/>
    <property type="match status" value="1"/>
</dbReference>
<feature type="region of interest" description="Disordered" evidence="3">
    <location>
        <begin position="1"/>
        <end position="29"/>
    </location>
</feature>
<gene>
    <name evidence="5" type="ORF">M3D15_06305</name>
</gene>
<dbReference type="SUPFAM" id="SSF51735">
    <property type="entry name" value="NAD(P)-binding Rossmann-fold domains"/>
    <property type="match status" value="1"/>
</dbReference>
<accession>A0ABT2HX93</accession>